<accession>A0A943A6X4</accession>
<dbReference type="EMBL" id="JAGZMU010000005">
    <property type="protein sequence ID" value="MBS4893846.1"/>
    <property type="molecule type" value="Genomic_DNA"/>
</dbReference>
<evidence type="ECO:0000313" key="2">
    <source>
        <dbReference type="Proteomes" id="UP000778864"/>
    </source>
</evidence>
<evidence type="ECO:0000313" key="1">
    <source>
        <dbReference type="EMBL" id="MBS4893846.1"/>
    </source>
</evidence>
<sequence length="258" mass="31033">MKLILNEYDYIGEILRTKDVRVDTTKKIIVLIKYYREQGMNKDETLGKIQDFMMDNYPEFNLSLWDEFLAKLVKTYHSNKYSLRRIDNVHIYKEEMDYIIRFNNPKLERILFIMLVYAKIGGFNGWINTDISNVFRDSKTSSTRKNMYLYIHKLKEHGIVDIQKQVDGRNVRIEFMKDSGEDAIIIDDFRDVIMYYYEYKGMKIKRCEREGCDVKFLVKGKANTKYCKECSKKNEKEKIRKRVERHRKIRKNANCNGL</sequence>
<reference evidence="1" key="1">
    <citation type="submission" date="2021-02" db="EMBL/GenBank/DDBJ databases">
        <title>Infant gut strain persistence is associated with maternal origin, phylogeny, and functional potential including surface adhesion and iron acquisition.</title>
        <authorList>
            <person name="Lou Y.C."/>
        </authorList>
    </citation>
    <scope>NUCLEOTIDE SEQUENCE</scope>
    <source>
        <strain evidence="1">L3_108_031G1_dasL3_108_031G1_concoct_20</strain>
    </source>
</reference>
<dbReference type="Proteomes" id="UP000778864">
    <property type="component" value="Unassembled WGS sequence"/>
</dbReference>
<name>A0A943A6X4_VEIPA</name>
<gene>
    <name evidence="1" type="ORF">KHZ90_08725</name>
</gene>
<protein>
    <submittedName>
        <fullName evidence="1">Uncharacterized protein</fullName>
    </submittedName>
</protein>
<organism evidence="1 2">
    <name type="scientific">Veillonella parvula</name>
    <name type="common">Staphylococcus parvulus</name>
    <dbReference type="NCBI Taxonomy" id="29466"/>
    <lineage>
        <taxon>Bacteria</taxon>
        <taxon>Bacillati</taxon>
        <taxon>Bacillota</taxon>
        <taxon>Negativicutes</taxon>
        <taxon>Veillonellales</taxon>
        <taxon>Veillonellaceae</taxon>
        <taxon>Veillonella</taxon>
    </lineage>
</organism>
<proteinExistence type="predicted"/>
<comment type="caution">
    <text evidence="1">The sequence shown here is derived from an EMBL/GenBank/DDBJ whole genome shotgun (WGS) entry which is preliminary data.</text>
</comment>
<dbReference type="AlphaFoldDB" id="A0A943A6X4"/>
<dbReference type="RefSeq" id="WP_278468203.1">
    <property type="nucleotide sequence ID" value="NZ_JAGZMU010000005.1"/>
</dbReference>